<gene>
    <name evidence="1" type="ORF">BDY19DRAFT_893577</name>
</gene>
<sequence>MTEHLPTELWSQIFTMACVDGGNTACALSEVSRYARAIVLPFQLHNVALVGPAKIIKFAALLKSRRHESNHRRVRHLFLS</sequence>
<reference evidence="1" key="1">
    <citation type="journal article" date="2021" name="Environ. Microbiol.">
        <title>Gene family expansions and transcriptome signatures uncover fungal adaptations to wood decay.</title>
        <authorList>
            <person name="Hage H."/>
            <person name="Miyauchi S."/>
            <person name="Viragh M."/>
            <person name="Drula E."/>
            <person name="Min B."/>
            <person name="Chaduli D."/>
            <person name="Navarro D."/>
            <person name="Favel A."/>
            <person name="Norest M."/>
            <person name="Lesage-Meessen L."/>
            <person name="Balint B."/>
            <person name="Merenyi Z."/>
            <person name="de Eugenio L."/>
            <person name="Morin E."/>
            <person name="Martinez A.T."/>
            <person name="Baldrian P."/>
            <person name="Stursova M."/>
            <person name="Martinez M.J."/>
            <person name="Novotny C."/>
            <person name="Magnuson J.K."/>
            <person name="Spatafora J.W."/>
            <person name="Maurice S."/>
            <person name="Pangilinan J."/>
            <person name="Andreopoulos W."/>
            <person name="LaButti K."/>
            <person name="Hundley H."/>
            <person name="Na H."/>
            <person name="Kuo A."/>
            <person name="Barry K."/>
            <person name="Lipzen A."/>
            <person name="Henrissat B."/>
            <person name="Riley R."/>
            <person name="Ahrendt S."/>
            <person name="Nagy L.G."/>
            <person name="Grigoriev I.V."/>
            <person name="Martin F."/>
            <person name="Rosso M.N."/>
        </authorList>
    </citation>
    <scope>NUCLEOTIDE SEQUENCE</scope>
    <source>
        <strain evidence="1">CBS 384.51</strain>
    </source>
</reference>
<evidence type="ECO:0000313" key="1">
    <source>
        <dbReference type="EMBL" id="KAI0087109.1"/>
    </source>
</evidence>
<comment type="caution">
    <text evidence="1">The sequence shown here is derived from an EMBL/GenBank/DDBJ whole genome shotgun (WGS) entry which is preliminary data.</text>
</comment>
<protein>
    <submittedName>
        <fullName evidence="1">Uncharacterized protein</fullName>
    </submittedName>
</protein>
<proteinExistence type="predicted"/>
<dbReference type="EMBL" id="MU274919">
    <property type="protein sequence ID" value="KAI0087109.1"/>
    <property type="molecule type" value="Genomic_DNA"/>
</dbReference>
<keyword evidence="2" id="KW-1185">Reference proteome</keyword>
<evidence type="ECO:0000313" key="2">
    <source>
        <dbReference type="Proteomes" id="UP001055072"/>
    </source>
</evidence>
<organism evidence="1 2">
    <name type="scientific">Irpex rosettiformis</name>
    <dbReference type="NCBI Taxonomy" id="378272"/>
    <lineage>
        <taxon>Eukaryota</taxon>
        <taxon>Fungi</taxon>
        <taxon>Dikarya</taxon>
        <taxon>Basidiomycota</taxon>
        <taxon>Agaricomycotina</taxon>
        <taxon>Agaricomycetes</taxon>
        <taxon>Polyporales</taxon>
        <taxon>Irpicaceae</taxon>
        <taxon>Irpex</taxon>
    </lineage>
</organism>
<name>A0ACB8TYP7_9APHY</name>
<feature type="non-terminal residue" evidence="1">
    <location>
        <position position="80"/>
    </location>
</feature>
<accession>A0ACB8TYP7</accession>
<dbReference type="Proteomes" id="UP001055072">
    <property type="component" value="Unassembled WGS sequence"/>
</dbReference>